<protein>
    <submittedName>
        <fullName evidence="1">Uncharacterized protein</fullName>
    </submittedName>
</protein>
<sequence length="83" mass="8929">MTRAADLGNRIVAERLVRIARTCALAGDGTPLKRAIHEATTGMSKAERHSLLAQMALTAAAVILEKVPQDEQDAYLRTISGRS</sequence>
<dbReference type="RefSeq" id="WP_101394122.1">
    <property type="nucleotide sequence ID" value="NZ_PJNE01000001.1"/>
</dbReference>
<organism evidence="1 2">
    <name type="scientific">Phycicoccus duodecadis</name>
    <dbReference type="NCBI Taxonomy" id="173053"/>
    <lineage>
        <taxon>Bacteria</taxon>
        <taxon>Bacillati</taxon>
        <taxon>Actinomycetota</taxon>
        <taxon>Actinomycetes</taxon>
        <taxon>Micrococcales</taxon>
        <taxon>Intrasporangiaceae</taxon>
        <taxon>Phycicoccus</taxon>
    </lineage>
</organism>
<keyword evidence="2" id="KW-1185">Reference proteome</keyword>
<dbReference type="Proteomes" id="UP000233781">
    <property type="component" value="Unassembled WGS sequence"/>
</dbReference>
<comment type="caution">
    <text evidence="1">The sequence shown here is derived from an EMBL/GenBank/DDBJ whole genome shotgun (WGS) entry which is preliminary data.</text>
</comment>
<gene>
    <name evidence="1" type="ORF">ATL31_0191</name>
</gene>
<accession>A0A2N3YEY7</accession>
<reference evidence="1 2" key="1">
    <citation type="submission" date="2017-12" db="EMBL/GenBank/DDBJ databases">
        <title>Sequencing the genomes of 1000 Actinobacteria strains.</title>
        <authorList>
            <person name="Klenk H.-P."/>
        </authorList>
    </citation>
    <scope>NUCLEOTIDE SEQUENCE [LARGE SCALE GENOMIC DNA]</scope>
    <source>
        <strain evidence="1 2">DSM 12806</strain>
    </source>
</reference>
<evidence type="ECO:0000313" key="1">
    <source>
        <dbReference type="EMBL" id="PKW25403.1"/>
    </source>
</evidence>
<dbReference type="AlphaFoldDB" id="A0A2N3YEY7"/>
<proteinExistence type="predicted"/>
<name>A0A2N3YEY7_9MICO</name>
<dbReference type="EMBL" id="PJNE01000001">
    <property type="protein sequence ID" value="PKW25403.1"/>
    <property type="molecule type" value="Genomic_DNA"/>
</dbReference>
<evidence type="ECO:0000313" key="2">
    <source>
        <dbReference type="Proteomes" id="UP000233781"/>
    </source>
</evidence>